<sequence length="356" mass="35942">MSTITALRGAVLTGRRPAVAARAGWVALFAVLLGLAVLASVALGTRVVGWDAVQDGVAHALGWRTGASAADAVEAAAVEKRVPRTLLAMLVGAALGLSGAVMQGVTRNPLADPGLLGVTTGASLAVVASIAYLGVSSAAVQTWIAIGGAAGSAAFVYAVGSLGRGGATPLKLALAGSATSAAFVSLISVVMLPRQDLVNQFRFWQIGGVGGATFERIGPILPFLAVGLLFSLSTARGLNSLALGDDLAAGLGERTGRTRSVAFVGSVVLCGAATAMAGPIAFVGLLVPHSVRLLIGVDHRWLLPASALVGAVLLTVADVVGRVIARPEEIDVGVVTAFIGAPLFIWIVRRQRVRSL</sequence>
<evidence type="ECO:0000256" key="4">
    <source>
        <dbReference type="ARBA" id="ARBA00022475"/>
    </source>
</evidence>
<feature type="transmembrane region" description="Helical" evidence="8">
    <location>
        <begin position="142"/>
        <end position="160"/>
    </location>
</feature>
<keyword evidence="3" id="KW-0813">Transport</keyword>
<dbReference type="Proteomes" id="UP001612915">
    <property type="component" value="Unassembled WGS sequence"/>
</dbReference>
<evidence type="ECO:0000313" key="10">
    <source>
        <dbReference type="Proteomes" id="UP001612915"/>
    </source>
</evidence>
<name>A0ABW8ARC3_9ACTN</name>
<dbReference type="Pfam" id="PF01032">
    <property type="entry name" value="FecCD"/>
    <property type="match status" value="1"/>
</dbReference>
<dbReference type="InterPro" id="IPR037294">
    <property type="entry name" value="ABC_BtuC-like"/>
</dbReference>
<dbReference type="PANTHER" id="PTHR30472:SF1">
    <property type="entry name" value="FE(3+) DICITRATE TRANSPORT SYSTEM PERMEASE PROTEIN FECC-RELATED"/>
    <property type="match status" value="1"/>
</dbReference>
<gene>
    <name evidence="9" type="ORF">ACIB24_17915</name>
</gene>
<dbReference type="InterPro" id="IPR000522">
    <property type="entry name" value="ABC_transptr_permease_BtuC"/>
</dbReference>
<keyword evidence="7 8" id="KW-0472">Membrane</keyword>
<dbReference type="RefSeq" id="WP_398283157.1">
    <property type="nucleotide sequence ID" value="NZ_JBITLV010000006.1"/>
</dbReference>
<feature type="transmembrane region" description="Helical" evidence="8">
    <location>
        <begin position="85"/>
        <end position="102"/>
    </location>
</feature>
<evidence type="ECO:0000256" key="2">
    <source>
        <dbReference type="ARBA" id="ARBA00007935"/>
    </source>
</evidence>
<feature type="transmembrane region" description="Helical" evidence="8">
    <location>
        <begin position="262"/>
        <end position="289"/>
    </location>
</feature>
<proteinExistence type="inferred from homology"/>
<evidence type="ECO:0000256" key="6">
    <source>
        <dbReference type="ARBA" id="ARBA00022989"/>
    </source>
</evidence>
<evidence type="ECO:0000256" key="1">
    <source>
        <dbReference type="ARBA" id="ARBA00004651"/>
    </source>
</evidence>
<dbReference type="EMBL" id="JBITLV010000006">
    <property type="protein sequence ID" value="MFI7588945.1"/>
    <property type="molecule type" value="Genomic_DNA"/>
</dbReference>
<keyword evidence="5 8" id="KW-0812">Transmembrane</keyword>
<feature type="transmembrane region" description="Helical" evidence="8">
    <location>
        <begin position="301"/>
        <end position="324"/>
    </location>
</feature>
<feature type="transmembrane region" description="Helical" evidence="8">
    <location>
        <begin position="220"/>
        <end position="242"/>
    </location>
</feature>
<feature type="transmembrane region" description="Helical" evidence="8">
    <location>
        <begin position="330"/>
        <end position="348"/>
    </location>
</feature>
<keyword evidence="6 8" id="KW-1133">Transmembrane helix</keyword>
<evidence type="ECO:0000256" key="7">
    <source>
        <dbReference type="ARBA" id="ARBA00023136"/>
    </source>
</evidence>
<feature type="transmembrane region" description="Helical" evidence="8">
    <location>
        <begin position="23"/>
        <end position="43"/>
    </location>
</feature>
<evidence type="ECO:0000256" key="5">
    <source>
        <dbReference type="ARBA" id="ARBA00022692"/>
    </source>
</evidence>
<evidence type="ECO:0000256" key="8">
    <source>
        <dbReference type="SAM" id="Phobius"/>
    </source>
</evidence>
<protein>
    <submittedName>
        <fullName evidence="9">FecCD family ABC transporter permease</fullName>
    </submittedName>
</protein>
<dbReference type="Gene3D" id="1.10.3470.10">
    <property type="entry name" value="ABC transporter involved in vitamin B12 uptake, BtuC"/>
    <property type="match status" value="1"/>
</dbReference>
<comment type="subcellular location">
    <subcellularLocation>
        <location evidence="1">Cell membrane</location>
        <topology evidence="1">Multi-pass membrane protein</topology>
    </subcellularLocation>
</comment>
<reference evidence="9 10" key="1">
    <citation type="submission" date="2024-10" db="EMBL/GenBank/DDBJ databases">
        <title>The Natural Products Discovery Center: Release of the First 8490 Sequenced Strains for Exploring Actinobacteria Biosynthetic Diversity.</title>
        <authorList>
            <person name="Kalkreuter E."/>
            <person name="Kautsar S.A."/>
            <person name="Yang D."/>
            <person name="Bader C.D."/>
            <person name="Teijaro C.N."/>
            <person name="Fluegel L."/>
            <person name="Davis C.M."/>
            <person name="Simpson J.R."/>
            <person name="Lauterbach L."/>
            <person name="Steele A.D."/>
            <person name="Gui C."/>
            <person name="Meng S."/>
            <person name="Li G."/>
            <person name="Viehrig K."/>
            <person name="Ye F."/>
            <person name="Su P."/>
            <person name="Kiefer A.F."/>
            <person name="Nichols A."/>
            <person name="Cepeda A.J."/>
            <person name="Yan W."/>
            <person name="Fan B."/>
            <person name="Jiang Y."/>
            <person name="Adhikari A."/>
            <person name="Zheng C.-J."/>
            <person name="Schuster L."/>
            <person name="Cowan T.M."/>
            <person name="Smanski M.J."/>
            <person name="Chevrette M.G."/>
            <person name="De Carvalho L.P.S."/>
            <person name="Shen B."/>
        </authorList>
    </citation>
    <scope>NUCLEOTIDE SEQUENCE [LARGE SCALE GENOMIC DNA]</scope>
    <source>
        <strain evidence="9 10">NPDC049639</strain>
    </source>
</reference>
<dbReference type="SUPFAM" id="SSF81345">
    <property type="entry name" value="ABC transporter involved in vitamin B12 uptake, BtuC"/>
    <property type="match status" value="1"/>
</dbReference>
<comment type="caution">
    <text evidence="9">The sequence shown here is derived from an EMBL/GenBank/DDBJ whole genome shotgun (WGS) entry which is preliminary data.</text>
</comment>
<comment type="similarity">
    <text evidence="2">Belongs to the binding-protein-dependent transport system permease family. FecCD subfamily.</text>
</comment>
<feature type="transmembrane region" description="Helical" evidence="8">
    <location>
        <begin position="114"/>
        <end position="135"/>
    </location>
</feature>
<evidence type="ECO:0000256" key="3">
    <source>
        <dbReference type="ARBA" id="ARBA00022448"/>
    </source>
</evidence>
<dbReference type="CDD" id="cd06550">
    <property type="entry name" value="TM_ABC_iron-siderophores_like"/>
    <property type="match status" value="1"/>
</dbReference>
<accession>A0ABW8ARC3</accession>
<keyword evidence="4" id="KW-1003">Cell membrane</keyword>
<dbReference type="PANTHER" id="PTHR30472">
    <property type="entry name" value="FERRIC ENTEROBACTIN TRANSPORT SYSTEM PERMEASE PROTEIN"/>
    <property type="match status" value="1"/>
</dbReference>
<evidence type="ECO:0000313" key="9">
    <source>
        <dbReference type="EMBL" id="MFI7588945.1"/>
    </source>
</evidence>
<feature type="transmembrane region" description="Helical" evidence="8">
    <location>
        <begin position="172"/>
        <end position="192"/>
    </location>
</feature>
<organism evidence="9 10">
    <name type="scientific">Spongisporangium articulatum</name>
    <dbReference type="NCBI Taxonomy" id="3362603"/>
    <lineage>
        <taxon>Bacteria</taxon>
        <taxon>Bacillati</taxon>
        <taxon>Actinomycetota</taxon>
        <taxon>Actinomycetes</taxon>
        <taxon>Kineosporiales</taxon>
        <taxon>Kineosporiaceae</taxon>
        <taxon>Spongisporangium</taxon>
    </lineage>
</organism>
<keyword evidence="10" id="KW-1185">Reference proteome</keyword>